<gene>
    <name evidence="1" type="ORF">TCIL3000_0_52940</name>
</gene>
<dbReference type="VEuPathDB" id="TriTrypDB:TcIL3000_0_52940"/>
<accession>F9WBR6</accession>
<evidence type="ECO:0000313" key="2">
    <source>
        <dbReference type="Proteomes" id="UP000000702"/>
    </source>
</evidence>
<reference evidence="1 2" key="2">
    <citation type="journal article" date="2012" name="Proc. Natl. Acad. Sci. U.S.A.">
        <title>Antigenic diversity is generated by distinct evolutionary mechanisms in African trypanosome species.</title>
        <authorList>
            <person name="Jackson A.P."/>
            <person name="Berry A."/>
            <person name="Aslett M."/>
            <person name="Allison H.C."/>
            <person name="Burton P."/>
            <person name="Vavrova-Anderson J."/>
            <person name="Brown R."/>
            <person name="Browne H."/>
            <person name="Corton N."/>
            <person name="Hauser H."/>
            <person name="Gamble J."/>
            <person name="Gilderthorp R."/>
            <person name="Marcello L."/>
            <person name="McQuillan J."/>
            <person name="Otto T.D."/>
            <person name="Quail M.A."/>
            <person name="Sanders M.J."/>
            <person name="van Tonder A."/>
            <person name="Ginger M.L."/>
            <person name="Field M.C."/>
            <person name="Barry J.D."/>
            <person name="Hertz-Fowler C."/>
            <person name="Berriman M."/>
        </authorList>
    </citation>
    <scope>NUCLEOTIDE SEQUENCE [LARGE SCALE GENOMIC DNA]</scope>
    <source>
        <strain evidence="1 2">IL3000</strain>
    </source>
</reference>
<keyword evidence="2" id="KW-1185">Reference proteome</keyword>
<sequence length="532" mass="58633">MGDKKRPRDTATYYDIMQMCNHARVEKALLSTGPFFTERILAPRLTHTRRGLSGVVSDPSRSCGYMTPVQMRRRYRRHGLLTLPQLVEAEALQQLYRGVECVEGRAVVAQGVYSSTDGSDANLQSARVMTPVTDIVFDMEEEFAVVSQRRRFCVYGVDKWMGSLRFSTADDDASPLVTVQPQGSSNVGFSVSAVQFLSSSLEVVVGYRRFSNVDIFDLENVDEGTSEPEQRFNLAEVPGNNGVEEYSTGFATDLMPIGEHVSVAALSSGISVWLDTRAQKPEICTGAFTRHYSIGSDSRHIGRRDPLTTIAFMCRNSPVNMLLGTDTGALQLWDVRCSREYVALHRAPDAINRIHPTNFFSLRSMVYLNTSNGCVQAVNIGNTDMELFAQCTGNNTLHATATFHLPTPRLCFMESAAMLACTHTDSRSLLLYDVNSLIKQPSSMHTWSSARGSVSSEKDEFCGVINEVFDESERGDLDKHESAFTGVDGGVRDIPVLNCLASEHGSTVTACTVWSKENLLVCGDECGGIRLL</sequence>
<name>F9WBR6_TRYCI</name>
<dbReference type="SUPFAM" id="SSF50978">
    <property type="entry name" value="WD40 repeat-like"/>
    <property type="match status" value="1"/>
</dbReference>
<protein>
    <submittedName>
        <fullName evidence="1">WGS project CAEQ00000000 data, annotated contig 2139</fullName>
    </submittedName>
</protein>
<dbReference type="InterPro" id="IPR036322">
    <property type="entry name" value="WD40_repeat_dom_sf"/>
</dbReference>
<reference evidence="2" key="1">
    <citation type="submission" date="2011-07" db="EMBL/GenBank/DDBJ databases">
        <title>Divergent evolution of antigenic variation in African trypanosomes.</title>
        <authorList>
            <person name="Jackson A.P."/>
            <person name="Berry A."/>
            <person name="Allison H.C."/>
            <person name="Burton P."/>
            <person name="Anderson J."/>
            <person name="Aslett M."/>
            <person name="Brown R."/>
            <person name="Corton N."/>
            <person name="Harris D."/>
            <person name="Hauser H."/>
            <person name="Gamble J."/>
            <person name="Gilderthorp R."/>
            <person name="McQuillan J."/>
            <person name="Quail M.A."/>
            <person name="Sanders M."/>
            <person name="Van Tonder A."/>
            <person name="Ginger M.L."/>
            <person name="Donelson J.E."/>
            <person name="Field M.C."/>
            <person name="Barry J.D."/>
            <person name="Berriman M."/>
            <person name="Hertz-Fowler C."/>
        </authorList>
    </citation>
    <scope>NUCLEOTIDE SEQUENCE [LARGE SCALE GENOMIC DNA]</scope>
    <source>
        <strain evidence="2">IL3000</strain>
    </source>
</reference>
<dbReference type="Proteomes" id="UP000000702">
    <property type="component" value="Unassembled WGS sequence"/>
</dbReference>
<proteinExistence type="predicted"/>
<comment type="caution">
    <text evidence="1">The sequence shown here is derived from an EMBL/GenBank/DDBJ whole genome shotgun (WGS) entry which is preliminary data.</text>
</comment>
<evidence type="ECO:0000313" key="1">
    <source>
        <dbReference type="EMBL" id="CCD14700.1"/>
    </source>
</evidence>
<dbReference type="OMA" id="GYHRAPV"/>
<dbReference type="AlphaFoldDB" id="F9WBR6"/>
<dbReference type="EMBL" id="CAEQ01001618">
    <property type="protein sequence ID" value="CCD14700.1"/>
    <property type="molecule type" value="Genomic_DNA"/>
</dbReference>
<organism evidence="1 2">
    <name type="scientific">Trypanosoma congolense (strain IL3000)</name>
    <dbReference type="NCBI Taxonomy" id="1068625"/>
    <lineage>
        <taxon>Eukaryota</taxon>
        <taxon>Discoba</taxon>
        <taxon>Euglenozoa</taxon>
        <taxon>Kinetoplastea</taxon>
        <taxon>Metakinetoplastina</taxon>
        <taxon>Trypanosomatida</taxon>
        <taxon>Trypanosomatidae</taxon>
        <taxon>Trypanosoma</taxon>
        <taxon>Nannomonas</taxon>
    </lineage>
</organism>